<keyword evidence="2" id="KW-0812">Transmembrane</keyword>
<reference evidence="4" key="1">
    <citation type="submission" date="2018-02" db="EMBL/GenBank/DDBJ databases">
        <title>Phenotypic and genomic properties of facultatively anaerobic sulfur-reducing natronoarchaea from hypersaline soda lakes.</title>
        <authorList>
            <person name="Sorokin D.Y."/>
            <person name="Kublanov I.V."/>
            <person name="Roman P."/>
            <person name="Sinninghe Damste J.S."/>
            <person name="Golyshin P.N."/>
            <person name="Rojo D."/>
            <person name="Ciordia S."/>
            <person name="Mena M.D.C."/>
            <person name="Ferrer M."/>
            <person name="Messina E."/>
            <person name="Smedile F."/>
            <person name="La Spada G."/>
            <person name="La Cono V."/>
            <person name="Yakimov M.M."/>
        </authorList>
    </citation>
    <scope>NUCLEOTIDE SEQUENCE [LARGE SCALE GENOMIC DNA]</scope>
    <source>
        <strain evidence="4">AArc-Mg</strain>
    </source>
</reference>
<keyword evidence="4" id="KW-1185">Reference proteome</keyword>
<gene>
    <name evidence="3" type="ORF">AArcMg_0989</name>
</gene>
<dbReference type="GeneID" id="37641485"/>
<evidence type="ECO:0000313" key="4">
    <source>
        <dbReference type="Proteomes" id="UP000258613"/>
    </source>
</evidence>
<dbReference type="Proteomes" id="UP000258613">
    <property type="component" value="Chromosome"/>
</dbReference>
<feature type="transmembrane region" description="Helical" evidence="2">
    <location>
        <begin position="152"/>
        <end position="185"/>
    </location>
</feature>
<feature type="compositionally biased region" description="Acidic residues" evidence="1">
    <location>
        <begin position="419"/>
        <end position="437"/>
    </location>
</feature>
<keyword evidence="2" id="KW-0472">Membrane</keyword>
<feature type="transmembrane region" description="Helical" evidence="2">
    <location>
        <begin position="256"/>
        <end position="274"/>
    </location>
</feature>
<feature type="transmembrane region" description="Helical" evidence="2">
    <location>
        <begin position="223"/>
        <end position="249"/>
    </location>
</feature>
<feature type="transmembrane region" description="Helical" evidence="2">
    <location>
        <begin position="113"/>
        <end position="140"/>
    </location>
</feature>
<dbReference type="KEGG" id="nag:AArcMg_0989"/>
<feature type="compositionally biased region" description="Low complexity" evidence="1">
    <location>
        <begin position="397"/>
        <end position="408"/>
    </location>
</feature>
<feature type="transmembrane region" description="Helical" evidence="2">
    <location>
        <begin position="197"/>
        <end position="217"/>
    </location>
</feature>
<accession>A0A346PNB2</accession>
<feature type="transmembrane region" description="Helical" evidence="2">
    <location>
        <begin position="66"/>
        <end position="92"/>
    </location>
</feature>
<organism evidence="3 4">
    <name type="scientific">Natrarchaeobaculum sulfurireducens</name>
    <dbReference type="NCBI Taxonomy" id="2044521"/>
    <lineage>
        <taxon>Archaea</taxon>
        <taxon>Methanobacteriati</taxon>
        <taxon>Methanobacteriota</taxon>
        <taxon>Stenosarchaea group</taxon>
        <taxon>Halobacteria</taxon>
        <taxon>Halobacteriales</taxon>
        <taxon>Natrialbaceae</taxon>
        <taxon>Natrarchaeobaculum</taxon>
    </lineage>
</organism>
<dbReference type="EMBL" id="CP027033">
    <property type="protein sequence ID" value="AXR81007.1"/>
    <property type="molecule type" value="Genomic_DNA"/>
</dbReference>
<dbReference type="Pfam" id="PF24400">
    <property type="entry name" value="DUF7544"/>
    <property type="match status" value="1"/>
</dbReference>
<sequence length="437" mass="46555">MYAADSLTDALHLTKRYLSALWLQGWLKLGIVLAFLGGFGAFLQVFNVPVELGIQALEGSDELPLVAAGAVAVLVIYVAFRYVAALLEFVFVESLRSETMSVRRYLRANVRRGLSLLVFRFAVGIGVVVAIAAPLVALVVLGDVSDPNALSAGAVAALVAYAVAVVLGWFVVDTLTNGFVVPIMLHDERGPISAWRRFVPVIGANWVGVLAFVLVAWTIGFALWAVFAVVGFFAAFFGLFLWILFAALLTAVHDSLVLVAVVGLLVGYLAYQYAVALVESPVRSYVRYYAIGILGATDDSLDLVADRRAAITAGTASGDDPGPMQPTSDLERTGRPMDVDGPGGEPSTGDVSGGSSDRAFDDPVWEGQSVWDQPVESRVDDGDAASRTADDTSEPLDSSNDSTDSSNDGATETRSEADDRTDEEADDRTDEEADDSR</sequence>
<feature type="compositionally biased region" description="Basic and acidic residues" evidence="1">
    <location>
        <begin position="329"/>
        <end position="338"/>
    </location>
</feature>
<proteinExistence type="predicted"/>
<evidence type="ECO:0000256" key="1">
    <source>
        <dbReference type="SAM" id="MobiDB-lite"/>
    </source>
</evidence>
<dbReference type="OrthoDB" id="137652at2157"/>
<protein>
    <submittedName>
        <fullName evidence="3">Uncharacterized protein</fullName>
    </submittedName>
</protein>
<name>A0A346PNB2_9EURY</name>
<feature type="region of interest" description="Disordered" evidence="1">
    <location>
        <begin position="314"/>
        <end position="437"/>
    </location>
</feature>
<feature type="transmembrane region" description="Helical" evidence="2">
    <location>
        <begin position="25"/>
        <end position="46"/>
    </location>
</feature>
<keyword evidence="2" id="KW-1133">Transmembrane helix</keyword>
<dbReference type="RefSeq" id="WP_133412225.1">
    <property type="nucleotide sequence ID" value="NZ_CP027033.1"/>
</dbReference>
<dbReference type="InterPro" id="IPR055966">
    <property type="entry name" value="DUF7544"/>
</dbReference>
<evidence type="ECO:0000313" key="3">
    <source>
        <dbReference type="EMBL" id="AXR81007.1"/>
    </source>
</evidence>
<evidence type="ECO:0000256" key="2">
    <source>
        <dbReference type="SAM" id="Phobius"/>
    </source>
</evidence>
<dbReference type="AlphaFoldDB" id="A0A346PNB2"/>